<keyword evidence="2" id="KW-1185">Reference proteome</keyword>
<dbReference type="AlphaFoldDB" id="A0A085LY22"/>
<dbReference type="EMBL" id="KL363263">
    <property type="protein sequence ID" value="KFD49868.1"/>
    <property type="molecule type" value="Genomic_DNA"/>
</dbReference>
<protein>
    <submittedName>
        <fullName evidence="1">Uncharacterized protein</fullName>
    </submittedName>
</protein>
<organism evidence="1 2">
    <name type="scientific">Trichuris suis</name>
    <name type="common">pig whipworm</name>
    <dbReference type="NCBI Taxonomy" id="68888"/>
    <lineage>
        <taxon>Eukaryota</taxon>
        <taxon>Metazoa</taxon>
        <taxon>Ecdysozoa</taxon>
        <taxon>Nematoda</taxon>
        <taxon>Enoplea</taxon>
        <taxon>Dorylaimia</taxon>
        <taxon>Trichinellida</taxon>
        <taxon>Trichuridae</taxon>
        <taxon>Trichuris</taxon>
    </lineage>
</organism>
<sequence>MDFLSAHRIYIGFGRRIAFGPKLGQLRIGLLKPKLPRGYAGSVVTVNEEEDSLNSSDIPYVDHRSSG</sequence>
<gene>
    <name evidence="1" type="ORF">M513_09335</name>
</gene>
<dbReference type="Proteomes" id="UP000030764">
    <property type="component" value="Unassembled WGS sequence"/>
</dbReference>
<name>A0A085LY22_9BILA</name>
<reference evidence="1 2" key="1">
    <citation type="journal article" date="2014" name="Nat. Genet.">
        <title>Genome and transcriptome of the porcine whipworm Trichuris suis.</title>
        <authorList>
            <person name="Jex A.R."/>
            <person name="Nejsum P."/>
            <person name="Schwarz E.M."/>
            <person name="Hu L."/>
            <person name="Young N.D."/>
            <person name="Hall R.S."/>
            <person name="Korhonen P.K."/>
            <person name="Liao S."/>
            <person name="Thamsborg S."/>
            <person name="Xia J."/>
            <person name="Xu P."/>
            <person name="Wang S."/>
            <person name="Scheerlinck J.P."/>
            <person name="Hofmann A."/>
            <person name="Sternberg P.W."/>
            <person name="Wang J."/>
            <person name="Gasser R.B."/>
        </authorList>
    </citation>
    <scope>NUCLEOTIDE SEQUENCE [LARGE SCALE GENOMIC DNA]</scope>
    <source>
        <strain evidence="1">DCEP-RM93M</strain>
    </source>
</reference>
<proteinExistence type="predicted"/>
<evidence type="ECO:0000313" key="1">
    <source>
        <dbReference type="EMBL" id="KFD49868.1"/>
    </source>
</evidence>
<evidence type="ECO:0000313" key="2">
    <source>
        <dbReference type="Proteomes" id="UP000030764"/>
    </source>
</evidence>
<accession>A0A085LY22</accession>